<keyword evidence="1" id="KW-1133">Transmembrane helix</keyword>
<feature type="transmembrane region" description="Helical" evidence="1">
    <location>
        <begin position="107"/>
        <end position="126"/>
    </location>
</feature>
<name>G0MWT1_CAEBE</name>
<feature type="transmembrane region" description="Helical" evidence="1">
    <location>
        <begin position="44"/>
        <end position="66"/>
    </location>
</feature>
<evidence type="ECO:0000256" key="1">
    <source>
        <dbReference type="SAM" id="Phobius"/>
    </source>
</evidence>
<feature type="transmembrane region" description="Helical" evidence="1">
    <location>
        <begin position="78"/>
        <end position="95"/>
    </location>
</feature>
<evidence type="ECO:0000313" key="3">
    <source>
        <dbReference type="Proteomes" id="UP000008068"/>
    </source>
</evidence>
<reference evidence="3" key="1">
    <citation type="submission" date="2011-07" db="EMBL/GenBank/DDBJ databases">
        <authorList>
            <consortium name="Caenorhabditis brenneri Sequencing and Analysis Consortium"/>
            <person name="Wilson R.K."/>
        </authorList>
    </citation>
    <scope>NUCLEOTIDE SEQUENCE [LARGE SCALE GENOMIC DNA]</scope>
    <source>
        <strain evidence="3">PB2801</strain>
    </source>
</reference>
<feature type="transmembrane region" description="Helical" evidence="1">
    <location>
        <begin position="171"/>
        <end position="193"/>
    </location>
</feature>
<feature type="transmembrane region" description="Helical" evidence="1">
    <location>
        <begin position="138"/>
        <end position="159"/>
    </location>
</feature>
<dbReference type="InParanoid" id="G0MWT1"/>
<dbReference type="Proteomes" id="UP000008068">
    <property type="component" value="Unassembled WGS sequence"/>
</dbReference>
<proteinExistence type="predicted"/>
<keyword evidence="3" id="KW-1185">Reference proteome</keyword>
<keyword evidence="1" id="KW-0812">Transmembrane</keyword>
<organism evidence="3">
    <name type="scientific">Caenorhabditis brenneri</name>
    <name type="common">Nematode worm</name>
    <dbReference type="NCBI Taxonomy" id="135651"/>
    <lineage>
        <taxon>Eukaryota</taxon>
        <taxon>Metazoa</taxon>
        <taxon>Ecdysozoa</taxon>
        <taxon>Nematoda</taxon>
        <taxon>Chromadorea</taxon>
        <taxon>Rhabditida</taxon>
        <taxon>Rhabditina</taxon>
        <taxon>Rhabditomorpha</taxon>
        <taxon>Rhabditoidea</taxon>
        <taxon>Rhabditidae</taxon>
        <taxon>Peloderinae</taxon>
        <taxon>Caenorhabditis</taxon>
    </lineage>
</organism>
<sequence>MKLCLFTAFFINALIALQYGSIIAKFFHKKASEKNWEHFKTGAGIIGLIWSVLTIVKLLLCVIHLWRKTSVYTKCRNNIFCGLGIIATFAIIAKIECSQRGKVDEFFVFGIINIFHASYVIFITPNEEFCEWKQKSGRVYEILLVILVTVQIGFFYRSIIESVDHKENLNFLIIQFTFSLICASSTCDMLAILMGKLKLKEAKEEEEVELKTVKVEKRPSASAQPAAHVGYLEVKEEIPLSTRFNNAVRAFFQKN</sequence>
<evidence type="ECO:0000313" key="2">
    <source>
        <dbReference type="EMBL" id="EGT46343.1"/>
    </source>
</evidence>
<accession>G0MWT1</accession>
<dbReference type="AlphaFoldDB" id="G0MWT1"/>
<protein>
    <submittedName>
        <fullName evidence="2">Uncharacterized protein</fullName>
    </submittedName>
</protein>
<keyword evidence="1" id="KW-0472">Membrane</keyword>
<dbReference type="EMBL" id="GL379817">
    <property type="protein sequence ID" value="EGT46343.1"/>
    <property type="molecule type" value="Genomic_DNA"/>
</dbReference>
<gene>
    <name evidence="2" type="ORF">CAEBREN_23885</name>
</gene>
<dbReference type="HOGENOM" id="CLU_1090811_0_0_1"/>